<comment type="similarity">
    <text evidence="3">Belongs to the DNA repair enzymes AP/ExoA family.</text>
</comment>
<dbReference type="Gene3D" id="3.60.10.10">
    <property type="entry name" value="Endonuclease/exonuclease/phosphatase"/>
    <property type="match status" value="1"/>
</dbReference>
<dbReference type="GO" id="GO:0008311">
    <property type="term" value="F:double-stranded DNA 3'-5' DNA exonuclease activity"/>
    <property type="evidence" value="ECO:0007669"/>
    <property type="project" value="UniProtKB-EC"/>
</dbReference>
<keyword evidence="6" id="KW-0460">Magnesium</keyword>
<dbReference type="PANTHER" id="PTHR43250:SF1">
    <property type="entry name" value="EXODEOXYRIBONUCLEASE III"/>
    <property type="match status" value="1"/>
</dbReference>
<dbReference type="PROSITE" id="PS00726">
    <property type="entry name" value="AP_NUCLEASE_F1_1"/>
    <property type="match status" value="1"/>
</dbReference>
<dbReference type="Proteomes" id="UP001589795">
    <property type="component" value="Unassembled WGS sequence"/>
</dbReference>
<dbReference type="InterPro" id="IPR020848">
    <property type="entry name" value="AP_endonuclease_F1_CS"/>
</dbReference>
<dbReference type="InterPro" id="IPR005135">
    <property type="entry name" value="Endo/exonuclease/phosphatase"/>
</dbReference>
<evidence type="ECO:0000259" key="7">
    <source>
        <dbReference type="Pfam" id="PF03372"/>
    </source>
</evidence>
<accession>A0ABV6CIM1</accession>
<dbReference type="InterPro" id="IPR037493">
    <property type="entry name" value="ExoIII-like"/>
</dbReference>
<protein>
    <submittedName>
        <fullName evidence="8">Exodeoxyribonuclease III</fullName>
        <ecNumber evidence="8">3.1.11.2</ecNumber>
    </submittedName>
</protein>
<comment type="cofactor">
    <cofactor evidence="2">
        <name>Mg(2+)</name>
        <dbReference type="ChEBI" id="CHEBI:18420"/>
    </cofactor>
</comment>
<name>A0ABV6CIM1_9RHOB</name>
<keyword evidence="5 8" id="KW-0378">Hydrolase</keyword>
<dbReference type="InterPro" id="IPR036691">
    <property type="entry name" value="Endo/exonu/phosph_ase_sf"/>
</dbReference>
<comment type="caution">
    <text evidence="8">The sequence shown here is derived from an EMBL/GenBank/DDBJ whole genome shotgun (WGS) entry which is preliminary data.</text>
</comment>
<evidence type="ECO:0000313" key="9">
    <source>
        <dbReference type="Proteomes" id="UP001589795"/>
    </source>
</evidence>
<dbReference type="RefSeq" id="WP_265506145.1">
    <property type="nucleotide sequence ID" value="NZ_JAOTBE010000008.1"/>
</dbReference>
<organism evidence="8 9">
    <name type="scientific">Paracoccus rhizosphaerae</name>
    <dbReference type="NCBI Taxonomy" id="1133347"/>
    <lineage>
        <taxon>Bacteria</taxon>
        <taxon>Pseudomonadati</taxon>
        <taxon>Pseudomonadota</taxon>
        <taxon>Alphaproteobacteria</taxon>
        <taxon>Rhodobacterales</taxon>
        <taxon>Paracoccaceae</taxon>
        <taxon>Paracoccus</taxon>
    </lineage>
</organism>
<gene>
    <name evidence="8" type="primary">xth</name>
    <name evidence="8" type="ORF">ACFFIZ_04915</name>
</gene>
<evidence type="ECO:0000256" key="1">
    <source>
        <dbReference type="ARBA" id="ARBA00001936"/>
    </source>
</evidence>
<keyword evidence="4" id="KW-0479">Metal-binding</keyword>
<reference evidence="8 9" key="1">
    <citation type="submission" date="2024-09" db="EMBL/GenBank/DDBJ databases">
        <authorList>
            <person name="Sun Q."/>
            <person name="Mori K."/>
        </authorList>
    </citation>
    <scope>NUCLEOTIDE SEQUENCE [LARGE SCALE GENOMIC DNA]</scope>
    <source>
        <strain evidence="8 9">CCM 7904</strain>
    </source>
</reference>
<evidence type="ECO:0000256" key="4">
    <source>
        <dbReference type="ARBA" id="ARBA00022723"/>
    </source>
</evidence>
<proteinExistence type="inferred from homology"/>
<dbReference type="NCBIfam" id="TIGR00195">
    <property type="entry name" value="exoDNase_III"/>
    <property type="match status" value="1"/>
</dbReference>
<sequence length="272" mass="30603">MSRKGGCFDREGGALKIATYNINGINGRLKTLLSWLSETNPDIVCLQELKAPQAKFPEKQLAEAGYASVWHGQSRWNGVAILLRGSEPVLTRRGLPRDPDRSQSRYIEAAVNGLLLGCLYAPNGNPAPGPKWDYKLAWLKQFTAHAKHLLSLDVPVILAGDYNIIPTEHDVYNSDRWLDDALFLPQVRRAYASLLKQGWHDAIATIHPDMPVYTFWDYLRHAWERNAGLRLDHLLLSPNLASRLKDAGVDRNMRGRPKASDHAPAWIVLDIE</sequence>
<dbReference type="Pfam" id="PF03372">
    <property type="entry name" value="Exo_endo_phos"/>
    <property type="match status" value="1"/>
</dbReference>
<evidence type="ECO:0000256" key="3">
    <source>
        <dbReference type="ARBA" id="ARBA00007092"/>
    </source>
</evidence>
<comment type="cofactor">
    <cofactor evidence="1">
        <name>Mn(2+)</name>
        <dbReference type="ChEBI" id="CHEBI:29035"/>
    </cofactor>
</comment>
<dbReference type="EMBL" id="JBHLWQ010000050">
    <property type="protein sequence ID" value="MFC0199670.1"/>
    <property type="molecule type" value="Genomic_DNA"/>
</dbReference>
<dbReference type="PROSITE" id="PS51435">
    <property type="entry name" value="AP_NUCLEASE_F1_4"/>
    <property type="match status" value="1"/>
</dbReference>
<evidence type="ECO:0000256" key="6">
    <source>
        <dbReference type="ARBA" id="ARBA00022842"/>
    </source>
</evidence>
<evidence type="ECO:0000256" key="5">
    <source>
        <dbReference type="ARBA" id="ARBA00022801"/>
    </source>
</evidence>
<dbReference type="CDD" id="cd09086">
    <property type="entry name" value="ExoIII-like_AP-endo"/>
    <property type="match status" value="1"/>
</dbReference>
<dbReference type="EC" id="3.1.11.2" evidence="8"/>
<feature type="domain" description="Endonuclease/exonuclease/phosphatase" evidence="7">
    <location>
        <begin position="18"/>
        <end position="262"/>
    </location>
</feature>
<evidence type="ECO:0000256" key="2">
    <source>
        <dbReference type="ARBA" id="ARBA00001946"/>
    </source>
</evidence>
<dbReference type="NCBIfam" id="TIGR00633">
    <property type="entry name" value="xth"/>
    <property type="match status" value="1"/>
</dbReference>
<dbReference type="PROSITE" id="PS00728">
    <property type="entry name" value="AP_NUCLEASE_F1_3"/>
    <property type="match status" value="1"/>
</dbReference>
<dbReference type="PANTHER" id="PTHR43250">
    <property type="entry name" value="EXODEOXYRIBONUCLEASE III"/>
    <property type="match status" value="1"/>
</dbReference>
<keyword evidence="9" id="KW-1185">Reference proteome</keyword>
<dbReference type="SUPFAM" id="SSF56219">
    <property type="entry name" value="DNase I-like"/>
    <property type="match status" value="1"/>
</dbReference>
<dbReference type="InterPro" id="IPR020847">
    <property type="entry name" value="AP_endonuclease_F1_BS"/>
</dbReference>
<evidence type="ECO:0000313" key="8">
    <source>
        <dbReference type="EMBL" id="MFC0199670.1"/>
    </source>
</evidence>
<dbReference type="InterPro" id="IPR004808">
    <property type="entry name" value="AP_endonuc_1"/>
</dbReference>